<gene>
    <name evidence="1" type="ORF">HMPREF9123_2701</name>
</gene>
<organism evidence="1 2">
    <name type="scientific">Neisseria bacilliformis ATCC BAA-1200</name>
    <dbReference type="NCBI Taxonomy" id="888742"/>
    <lineage>
        <taxon>Bacteria</taxon>
        <taxon>Pseudomonadati</taxon>
        <taxon>Pseudomonadota</taxon>
        <taxon>Betaproteobacteria</taxon>
        <taxon>Neisseriales</taxon>
        <taxon>Neisseriaceae</taxon>
        <taxon>Neisseria</taxon>
    </lineage>
</organism>
<accession>F2BG44</accession>
<protein>
    <submittedName>
        <fullName evidence="1">Uncharacterized protein</fullName>
    </submittedName>
</protein>
<sequence length="54" mass="6101">MAQKITDAAAADKTPPCPASRVFLAAPQPRFQTACFSDGLRFTFFYRLPRRLPR</sequence>
<dbReference type="Proteomes" id="UP000004105">
    <property type="component" value="Unassembled WGS sequence"/>
</dbReference>
<evidence type="ECO:0000313" key="2">
    <source>
        <dbReference type="Proteomes" id="UP000004105"/>
    </source>
</evidence>
<dbReference type="HOGENOM" id="CLU_213297_0_0_4"/>
<keyword evidence="2" id="KW-1185">Reference proteome</keyword>
<name>F2BG44_9NEIS</name>
<dbReference type="EMBL" id="AFAY01000053">
    <property type="protein sequence ID" value="EGF07165.1"/>
    <property type="molecule type" value="Genomic_DNA"/>
</dbReference>
<evidence type="ECO:0000313" key="1">
    <source>
        <dbReference type="EMBL" id="EGF07165.1"/>
    </source>
</evidence>
<reference evidence="1 2" key="1">
    <citation type="submission" date="2011-02" db="EMBL/GenBank/DDBJ databases">
        <authorList>
            <person name="Muzny D."/>
            <person name="Qin X."/>
            <person name="Deng J."/>
            <person name="Jiang H."/>
            <person name="Liu Y."/>
            <person name="Qu J."/>
            <person name="Song X.-Z."/>
            <person name="Zhang L."/>
            <person name="Thornton R."/>
            <person name="Coyle M."/>
            <person name="Francisco L."/>
            <person name="Jackson L."/>
            <person name="Javaid M."/>
            <person name="Korchina V."/>
            <person name="Kovar C."/>
            <person name="Mata R."/>
            <person name="Mathew T."/>
            <person name="Ngo R."/>
            <person name="Nguyen L."/>
            <person name="Nguyen N."/>
            <person name="Okwuonu G."/>
            <person name="Ongeri F."/>
            <person name="Pham C."/>
            <person name="Simmons D."/>
            <person name="Wilczek-Boney K."/>
            <person name="Hale W."/>
            <person name="Jakkamsetti A."/>
            <person name="Pham P."/>
            <person name="Ruth R."/>
            <person name="San Lucas F."/>
            <person name="Warren J."/>
            <person name="Zhang J."/>
            <person name="Zhao Z."/>
            <person name="Zhou C."/>
            <person name="Zhu D."/>
            <person name="Lee S."/>
            <person name="Bess C."/>
            <person name="Blankenburg K."/>
            <person name="Forbes L."/>
            <person name="Fu Q."/>
            <person name="Gubbala S."/>
            <person name="Hirani K."/>
            <person name="Jayaseelan J.C."/>
            <person name="Lara F."/>
            <person name="Munidasa M."/>
            <person name="Palculict T."/>
            <person name="Patil S."/>
            <person name="Pu L.-L."/>
            <person name="Saada N."/>
            <person name="Tang L."/>
            <person name="Weissenberger G."/>
            <person name="Zhu Y."/>
            <person name="Hemphill L."/>
            <person name="Shang Y."/>
            <person name="Youmans B."/>
            <person name="Ayvaz T."/>
            <person name="Ross M."/>
            <person name="Santibanez J."/>
            <person name="Aqrawi P."/>
            <person name="Gross S."/>
            <person name="Joshi V."/>
            <person name="Fowler G."/>
            <person name="Nazareth L."/>
            <person name="Reid J."/>
            <person name="Worley K."/>
            <person name="Petrosino J."/>
            <person name="Highlander S."/>
            <person name="Gibbs R."/>
        </authorList>
    </citation>
    <scope>NUCLEOTIDE SEQUENCE [LARGE SCALE GENOMIC DNA]</scope>
    <source>
        <strain evidence="1 2">ATCC BAA-1200</strain>
    </source>
</reference>
<dbReference type="AlphaFoldDB" id="F2BG44"/>
<comment type="caution">
    <text evidence="1">The sequence shown here is derived from an EMBL/GenBank/DDBJ whole genome shotgun (WGS) entry which is preliminary data.</text>
</comment>
<proteinExistence type="predicted"/>